<evidence type="ECO:0000313" key="3">
    <source>
        <dbReference type="Proteomes" id="UP001159405"/>
    </source>
</evidence>
<keyword evidence="3" id="KW-1185">Reference proteome</keyword>
<reference evidence="2 3" key="1">
    <citation type="submission" date="2022-05" db="EMBL/GenBank/DDBJ databases">
        <authorList>
            <consortium name="Genoscope - CEA"/>
            <person name="William W."/>
        </authorList>
    </citation>
    <scope>NUCLEOTIDE SEQUENCE [LARGE SCALE GENOMIC DNA]</scope>
</reference>
<evidence type="ECO:0000313" key="2">
    <source>
        <dbReference type="EMBL" id="CAH3169581.1"/>
    </source>
</evidence>
<organism evidence="2 3">
    <name type="scientific">Porites lobata</name>
    <dbReference type="NCBI Taxonomy" id="104759"/>
    <lineage>
        <taxon>Eukaryota</taxon>
        <taxon>Metazoa</taxon>
        <taxon>Cnidaria</taxon>
        <taxon>Anthozoa</taxon>
        <taxon>Hexacorallia</taxon>
        <taxon>Scleractinia</taxon>
        <taxon>Fungiina</taxon>
        <taxon>Poritidae</taxon>
        <taxon>Porites</taxon>
    </lineage>
</organism>
<gene>
    <name evidence="2" type="ORF">PLOB_00010287</name>
</gene>
<dbReference type="EMBL" id="CALNXK010000151">
    <property type="protein sequence ID" value="CAH3169581.1"/>
    <property type="molecule type" value="Genomic_DNA"/>
</dbReference>
<proteinExistence type="predicted"/>
<feature type="compositionally biased region" description="Basic and acidic residues" evidence="1">
    <location>
        <begin position="1"/>
        <end position="18"/>
    </location>
</feature>
<accession>A0ABN8QRX0</accession>
<name>A0ABN8QRX0_9CNID</name>
<evidence type="ECO:0000256" key="1">
    <source>
        <dbReference type="SAM" id="MobiDB-lite"/>
    </source>
</evidence>
<protein>
    <submittedName>
        <fullName evidence="2">Uncharacterized protein</fullName>
    </submittedName>
</protein>
<feature type="region of interest" description="Disordered" evidence="1">
    <location>
        <begin position="1"/>
        <end position="20"/>
    </location>
</feature>
<comment type="caution">
    <text evidence="2">The sequence shown here is derived from an EMBL/GenBank/DDBJ whole genome shotgun (WGS) entry which is preliminary data.</text>
</comment>
<dbReference type="Proteomes" id="UP001159405">
    <property type="component" value="Unassembled WGS sequence"/>
</dbReference>
<sequence>MAREFEERAEEMGRRSVVKEASGFAEELGVELHLEHPREVKTELRKCRREEEQREDCKVCPPTLGIKAAVPWLRSETTQHRHHREMDKSTMYEVVGSRSKEVLKTTQKAVLSGSILPRHLKLT</sequence>